<dbReference type="InterPro" id="IPR037049">
    <property type="entry name" value="DUF1214_C_sf"/>
</dbReference>
<dbReference type="Pfam" id="PF06742">
    <property type="entry name" value="DUF1214"/>
    <property type="match status" value="1"/>
</dbReference>
<dbReference type="RefSeq" id="WP_348392966.1">
    <property type="nucleotide sequence ID" value="NZ_CP134145.1"/>
</dbReference>
<evidence type="ECO:0000259" key="2">
    <source>
        <dbReference type="Pfam" id="PF06742"/>
    </source>
</evidence>
<evidence type="ECO:0000259" key="3">
    <source>
        <dbReference type="Pfam" id="PF06863"/>
    </source>
</evidence>
<feature type="chain" id="PRO_5046094973" evidence="1">
    <location>
        <begin position="22"/>
        <end position="339"/>
    </location>
</feature>
<dbReference type="Gene3D" id="2.60.120.600">
    <property type="entry name" value="Domain of unknown function DUF1214, C-terminal domain"/>
    <property type="match status" value="1"/>
</dbReference>
<dbReference type="SUPFAM" id="SSF160935">
    <property type="entry name" value="VPA0735-like"/>
    <property type="match status" value="1"/>
</dbReference>
<proteinExistence type="predicted"/>
<dbReference type="Proteomes" id="UP001258994">
    <property type="component" value="Chromosome"/>
</dbReference>
<dbReference type="InterPro" id="IPR010679">
    <property type="entry name" value="DUF1254"/>
</dbReference>
<evidence type="ECO:0000313" key="5">
    <source>
        <dbReference type="Proteomes" id="UP001258994"/>
    </source>
</evidence>
<feature type="domain" description="DUF1214" evidence="2">
    <location>
        <begin position="248"/>
        <end position="321"/>
    </location>
</feature>
<reference evidence="5" key="1">
    <citation type="submission" date="2023-09" db="EMBL/GenBank/DDBJ databases">
        <authorList>
            <person name="Li S."/>
            <person name="Li X."/>
            <person name="Zhang C."/>
            <person name="Zhao Z."/>
        </authorList>
    </citation>
    <scope>NUCLEOTIDE SEQUENCE [LARGE SCALE GENOMIC DNA]</scope>
    <source>
        <strain evidence="5">SQ149</strain>
    </source>
</reference>
<evidence type="ECO:0000256" key="1">
    <source>
        <dbReference type="SAM" id="SignalP"/>
    </source>
</evidence>
<evidence type="ECO:0000313" key="4">
    <source>
        <dbReference type="EMBL" id="WNC73856.1"/>
    </source>
</evidence>
<organism evidence="4 5">
    <name type="scientific">Thalassotalea psychrophila</name>
    <dbReference type="NCBI Taxonomy" id="3065647"/>
    <lineage>
        <taxon>Bacteria</taxon>
        <taxon>Pseudomonadati</taxon>
        <taxon>Pseudomonadota</taxon>
        <taxon>Gammaproteobacteria</taxon>
        <taxon>Alteromonadales</taxon>
        <taxon>Colwelliaceae</taxon>
        <taxon>Thalassotalea</taxon>
    </lineage>
</organism>
<keyword evidence="1" id="KW-0732">Signal</keyword>
<feature type="domain" description="DUF1254" evidence="3">
    <location>
        <begin position="50"/>
        <end position="107"/>
    </location>
</feature>
<protein>
    <submittedName>
        <fullName evidence="4">DUF1254 domain-containing protein</fullName>
    </submittedName>
</protein>
<name>A0ABY9TYH2_9GAMM</name>
<dbReference type="PANTHER" id="PTHR36509">
    <property type="entry name" value="BLL3101 PROTEIN"/>
    <property type="match status" value="1"/>
</dbReference>
<dbReference type="InterPro" id="IPR010621">
    <property type="entry name" value="DUF1214"/>
</dbReference>
<keyword evidence="5" id="KW-1185">Reference proteome</keyword>
<accession>A0ABY9TYH2</accession>
<gene>
    <name evidence="4" type="ORF">RGQ13_07655</name>
</gene>
<feature type="signal peptide" evidence="1">
    <location>
        <begin position="1"/>
        <end position="21"/>
    </location>
</feature>
<dbReference type="EMBL" id="CP134145">
    <property type="protein sequence ID" value="WNC73856.1"/>
    <property type="molecule type" value="Genomic_DNA"/>
</dbReference>
<dbReference type="Pfam" id="PF06863">
    <property type="entry name" value="DUF1254"/>
    <property type="match status" value="1"/>
</dbReference>
<dbReference type="PANTHER" id="PTHR36509:SF2">
    <property type="entry name" value="BLL3101 PROTEIN"/>
    <property type="match status" value="1"/>
</dbReference>
<sequence length="339" mass="37709">MKKLVLSTLAIAATLSTSVFANDLRVTRDNFVQAETSKYYAVTLMKAGGVNKFKHYLVPPETESQPIVRMNRDTLYSTAVLDASKGGTITIPEVGDRYVSVHFVDENHISYDMFYGPGTYKVPTSTNFMFVNVRFGLRDINDKNEIAEINKLQKSVVLKMGSANEYVPFNPDLKALAAGTEVIKEELLLDVQKLQLADSAYMFGTPDYTKPEYHLMGVAYGWGGASYKDNIYQYSRFIESEECHATTFPDPKNDGGFWSMTVYNSAGFMYNDKATINSNIAVANKDGTFTVHFGCDGKANNIPTKGHDGSWNVLVRHYTPSARVKDLNIDPSKTIAPVK</sequence>